<dbReference type="Gene3D" id="3.30.420.10">
    <property type="entry name" value="Ribonuclease H-like superfamily/Ribonuclease H"/>
    <property type="match status" value="1"/>
</dbReference>
<dbReference type="InterPro" id="IPR036397">
    <property type="entry name" value="RNaseH_sf"/>
</dbReference>
<gene>
    <name evidence="2" type="ORF">ERUC_LOCUS42529</name>
</gene>
<proteinExistence type="predicted"/>
<comment type="caution">
    <text evidence="2">The sequence shown here is derived from an EMBL/GenBank/DDBJ whole genome shotgun (WGS) entry which is preliminary data.</text>
</comment>
<accession>A0ABC8M1F5</accession>
<keyword evidence="3" id="KW-1185">Reference proteome</keyword>
<dbReference type="CDD" id="cd06222">
    <property type="entry name" value="RNase_H_like"/>
    <property type="match status" value="1"/>
</dbReference>
<evidence type="ECO:0000313" key="2">
    <source>
        <dbReference type="EMBL" id="CAH8390046.1"/>
    </source>
</evidence>
<reference evidence="2 3" key="1">
    <citation type="submission" date="2022-03" db="EMBL/GenBank/DDBJ databases">
        <authorList>
            <person name="Macdonald S."/>
            <person name="Ahmed S."/>
            <person name="Newling K."/>
        </authorList>
    </citation>
    <scope>NUCLEOTIDE SEQUENCE [LARGE SCALE GENOMIC DNA]</scope>
</reference>
<sequence length="181" mass="20540">MVITGRSCPSFNKAATIIFNLCITQANIEVDNIICMWEWKEKNLVLQHVLILIENSFGGRGDYPYDQAKTRLEYSEKCREIIILCPLPLRGISIGSEALDIREAVFKCKELRIQRLRCETDSIQLVKAITTRSPSPEIYGIVSDIAVVSDSEVVQFKWIPREKNKDPDALAKQALLLESNI</sequence>
<dbReference type="Proteomes" id="UP001642260">
    <property type="component" value="Unassembled WGS sequence"/>
</dbReference>
<protein>
    <recommendedName>
        <fullName evidence="1">RNase H type-1 domain-containing protein</fullName>
    </recommendedName>
</protein>
<dbReference type="InterPro" id="IPR002156">
    <property type="entry name" value="RNaseH_domain"/>
</dbReference>
<dbReference type="AlphaFoldDB" id="A0ABC8M1F5"/>
<dbReference type="EMBL" id="CAKOAT010875153">
    <property type="protein sequence ID" value="CAH8390046.1"/>
    <property type="molecule type" value="Genomic_DNA"/>
</dbReference>
<feature type="domain" description="RNase H type-1" evidence="1">
    <location>
        <begin position="96"/>
        <end position="174"/>
    </location>
</feature>
<name>A0ABC8M1F5_ERUVS</name>
<evidence type="ECO:0000259" key="1">
    <source>
        <dbReference type="Pfam" id="PF13456"/>
    </source>
</evidence>
<dbReference type="Pfam" id="PF13456">
    <property type="entry name" value="RVT_3"/>
    <property type="match status" value="1"/>
</dbReference>
<dbReference type="InterPro" id="IPR044730">
    <property type="entry name" value="RNase_H-like_dom_plant"/>
</dbReference>
<evidence type="ECO:0000313" key="3">
    <source>
        <dbReference type="Proteomes" id="UP001642260"/>
    </source>
</evidence>
<organism evidence="2 3">
    <name type="scientific">Eruca vesicaria subsp. sativa</name>
    <name type="common">Garden rocket</name>
    <name type="synonym">Eruca sativa</name>
    <dbReference type="NCBI Taxonomy" id="29727"/>
    <lineage>
        <taxon>Eukaryota</taxon>
        <taxon>Viridiplantae</taxon>
        <taxon>Streptophyta</taxon>
        <taxon>Embryophyta</taxon>
        <taxon>Tracheophyta</taxon>
        <taxon>Spermatophyta</taxon>
        <taxon>Magnoliopsida</taxon>
        <taxon>eudicotyledons</taxon>
        <taxon>Gunneridae</taxon>
        <taxon>Pentapetalae</taxon>
        <taxon>rosids</taxon>
        <taxon>malvids</taxon>
        <taxon>Brassicales</taxon>
        <taxon>Brassicaceae</taxon>
        <taxon>Brassiceae</taxon>
        <taxon>Eruca</taxon>
    </lineage>
</organism>